<organism evidence="1 2">
    <name type="scientific">Centaurea solstitialis</name>
    <name type="common">yellow star-thistle</name>
    <dbReference type="NCBI Taxonomy" id="347529"/>
    <lineage>
        <taxon>Eukaryota</taxon>
        <taxon>Viridiplantae</taxon>
        <taxon>Streptophyta</taxon>
        <taxon>Embryophyta</taxon>
        <taxon>Tracheophyta</taxon>
        <taxon>Spermatophyta</taxon>
        <taxon>Magnoliopsida</taxon>
        <taxon>eudicotyledons</taxon>
        <taxon>Gunneridae</taxon>
        <taxon>Pentapetalae</taxon>
        <taxon>asterids</taxon>
        <taxon>campanulids</taxon>
        <taxon>Asterales</taxon>
        <taxon>Asteraceae</taxon>
        <taxon>Carduoideae</taxon>
        <taxon>Cardueae</taxon>
        <taxon>Centaureinae</taxon>
        <taxon>Centaurea</taxon>
    </lineage>
</organism>
<name>A0AA38U212_9ASTR</name>
<protein>
    <submittedName>
        <fullName evidence="1">Uncharacterized protein</fullName>
    </submittedName>
</protein>
<keyword evidence="2" id="KW-1185">Reference proteome</keyword>
<gene>
    <name evidence="1" type="ORF">OSB04_001056</name>
</gene>
<dbReference type="EMBL" id="JARYMX010000001">
    <property type="protein sequence ID" value="KAJ9565090.1"/>
    <property type="molecule type" value="Genomic_DNA"/>
</dbReference>
<dbReference type="Proteomes" id="UP001172457">
    <property type="component" value="Chromosome 1"/>
</dbReference>
<comment type="caution">
    <text evidence="1">The sequence shown here is derived from an EMBL/GenBank/DDBJ whole genome shotgun (WGS) entry which is preliminary data.</text>
</comment>
<accession>A0AA38U212</accession>
<evidence type="ECO:0000313" key="1">
    <source>
        <dbReference type="EMBL" id="KAJ9565090.1"/>
    </source>
</evidence>
<proteinExistence type="predicted"/>
<dbReference type="AlphaFoldDB" id="A0AA38U212"/>
<reference evidence="1" key="1">
    <citation type="submission" date="2023-03" db="EMBL/GenBank/DDBJ databases">
        <title>Chromosome-scale reference genome and RAD-based genetic map of yellow starthistle (Centaurea solstitialis) reveal putative structural variation and QTLs associated with invader traits.</title>
        <authorList>
            <person name="Reatini B."/>
            <person name="Cang F.A."/>
            <person name="Jiang Q."/>
            <person name="Mckibben M.T.W."/>
            <person name="Barker M.S."/>
            <person name="Rieseberg L.H."/>
            <person name="Dlugosch K.M."/>
        </authorList>
    </citation>
    <scope>NUCLEOTIDE SEQUENCE</scope>
    <source>
        <strain evidence="1">CAN-66</strain>
        <tissue evidence="1">Leaf</tissue>
    </source>
</reference>
<sequence>MESLLPMNFSKFGDVHALFNCNLMNTQNLNLISAYAFFLDMALNTKAILVIQCTP</sequence>
<evidence type="ECO:0000313" key="2">
    <source>
        <dbReference type="Proteomes" id="UP001172457"/>
    </source>
</evidence>